<proteinExistence type="predicted"/>
<feature type="transmembrane region" description="Helical" evidence="1">
    <location>
        <begin position="6"/>
        <end position="25"/>
    </location>
</feature>
<keyword evidence="4" id="KW-1185">Reference proteome</keyword>
<evidence type="ECO:0000259" key="2">
    <source>
        <dbReference type="Pfam" id="PF13473"/>
    </source>
</evidence>
<dbReference type="InterPro" id="IPR008972">
    <property type="entry name" value="Cupredoxin"/>
</dbReference>
<name>A0AAE3P103_9BACT</name>
<dbReference type="Pfam" id="PF13473">
    <property type="entry name" value="Cupredoxin_1"/>
    <property type="match status" value="1"/>
</dbReference>
<keyword evidence="1" id="KW-0472">Membrane</keyword>
<sequence>MAIDQFLVIIGGLGLSTLVAWYFWFSEKKAVKIESSDSGIQEAIIKVKGGYTPDVLIFEAGKPIKLNFIREETAVCTEEVVFSDFNKRATLTPFKIVPIELKIEKPGEYGFQCGMGMVKGKLIVQ</sequence>
<protein>
    <submittedName>
        <fullName evidence="3">Cupredoxin domain-containing protein</fullName>
    </submittedName>
</protein>
<evidence type="ECO:0000256" key="1">
    <source>
        <dbReference type="SAM" id="Phobius"/>
    </source>
</evidence>
<dbReference type="Gene3D" id="2.60.40.420">
    <property type="entry name" value="Cupredoxins - blue copper proteins"/>
    <property type="match status" value="1"/>
</dbReference>
<dbReference type="EMBL" id="JARGDL010000011">
    <property type="protein sequence ID" value="MDF1612275.1"/>
    <property type="molecule type" value="Genomic_DNA"/>
</dbReference>
<organism evidence="3 4">
    <name type="scientific">Stygiobacter electus</name>
    <dbReference type="NCBI Taxonomy" id="3032292"/>
    <lineage>
        <taxon>Bacteria</taxon>
        <taxon>Pseudomonadati</taxon>
        <taxon>Ignavibacteriota</taxon>
        <taxon>Ignavibacteria</taxon>
        <taxon>Ignavibacteriales</taxon>
        <taxon>Melioribacteraceae</taxon>
        <taxon>Stygiobacter</taxon>
    </lineage>
</organism>
<dbReference type="InterPro" id="IPR028096">
    <property type="entry name" value="EfeO_Cupredoxin"/>
</dbReference>
<dbReference type="Proteomes" id="UP001221302">
    <property type="component" value="Unassembled WGS sequence"/>
</dbReference>
<dbReference type="RefSeq" id="WP_321536045.1">
    <property type="nucleotide sequence ID" value="NZ_JARGDL010000011.1"/>
</dbReference>
<dbReference type="SUPFAM" id="SSF49503">
    <property type="entry name" value="Cupredoxins"/>
    <property type="match status" value="1"/>
</dbReference>
<evidence type="ECO:0000313" key="4">
    <source>
        <dbReference type="Proteomes" id="UP001221302"/>
    </source>
</evidence>
<dbReference type="AlphaFoldDB" id="A0AAE3P103"/>
<feature type="domain" description="EfeO-type cupredoxin-like" evidence="2">
    <location>
        <begin position="17"/>
        <end position="124"/>
    </location>
</feature>
<reference evidence="3" key="1">
    <citation type="submission" date="2023-03" db="EMBL/GenBank/DDBJ databases">
        <title>Stygiobacter electus gen. nov., sp. nov., facultatively anaerobic thermotolerant bacterium of the class Ignavibacteria from a well of Yessentuki mineral water deposit.</title>
        <authorList>
            <person name="Podosokorskaya O.A."/>
            <person name="Elcheninov A.G."/>
            <person name="Petrova N.F."/>
            <person name="Zavarzina D.G."/>
            <person name="Kublanov I.V."/>
            <person name="Merkel A.Y."/>
        </authorList>
    </citation>
    <scope>NUCLEOTIDE SEQUENCE</scope>
    <source>
        <strain evidence="3">09-Me</strain>
    </source>
</reference>
<keyword evidence="1" id="KW-1133">Transmembrane helix</keyword>
<keyword evidence="1" id="KW-0812">Transmembrane</keyword>
<accession>A0AAE3P103</accession>
<evidence type="ECO:0000313" key="3">
    <source>
        <dbReference type="EMBL" id="MDF1612275.1"/>
    </source>
</evidence>
<gene>
    <name evidence="3" type="ORF">P0M35_08945</name>
</gene>
<comment type="caution">
    <text evidence="3">The sequence shown here is derived from an EMBL/GenBank/DDBJ whole genome shotgun (WGS) entry which is preliminary data.</text>
</comment>